<accession>A0A4R1G7S7</accession>
<sequence length="198" mass="22323">MKQHHSRKRRLAPELTLLLLLAQLIFSTSLHADEDRAKRPFVVTDIPEADLQVYIPARPQWNWEVQPRRDTHAVMLSTPEQYYPPTSIDIVSVPDLYIKEGILPFAARKSLATVRESSSTMNPTIKRKMEKVTYGDIIGYEEILSLSAGGKDYDARSFSGRMPSGRSVGFFAVTAQGQSEHILPMLTKIISNLKPLSQ</sequence>
<evidence type="ECO:0000313" key="3">
    <source>
        <dbReference type="Proteomes" id="UP000294546"/>
    </source>
</evidence>
<comment type="caution">
    <text evidence="2">The sequence shown here is derived from an EMBL/GenBank/DDBJ whole genome shotgun (WGS) entry which is preliminary data.</text>
</comment>
<proteinExistence type="predicted"/>
<dbReference type="EMBL" id="SMFU01000012">
    <property type="protein sequence ID" value="TCK03638.1"/>
    <property type="molecule type" value="Genomic_DNA"/>
</dbReference>
<evidence type="ECO:0000256" key="1">
    <source>
        <dbReference type="SAM" id="SignalP"/>
    </source>
</evidence>
<name>A0A4R1G7S7_9GAMM</name>
<dbReference type="Proteomes" id="UP000294546">
    <property type="component" value="Unassembled WGS sequence"/>
</dbReference>
<reference evidence="2 3" key="1">
    <citation type="submission" date="2019-03" db="EMBL/GenBank/DDBJ databases">
        <title>Genomic Encyclopedia of Archaeal and Bacterial Type Strains, Phase II (KMG-II): from individual species to whole genera.</title>
        <authorList>
            <person name="Goeker M."/>
        </authorList>
    </citation>
    <scope>NUCLEOTIDE SEQUENCE [LARGE SCALE GENOMIC DNA]</scope>
    <source>
        <strain evidence="2 3">DSM 27697</strain>
    </source>
</reference>
<evidence type="ECO:0000313" key="2">
    <source>
        <dbReference type="EMBL" id="TCK03638.1"/>
    </source>
</evidence>
<dbReference type="OrthoDB" id="6118903at2"/>
<keyword evidence="1" id="KW-0732">Signal</keyword>
<organism evidence="2 3">
    <name type="scientific">Marinobacterium mangrovicola</name>
    <dbReference type="NCBI Taxonomy" id="1476959"/>
    <lineage>
        <taxon>Bacteria</taxon>
        <taxon>Pseudomonadati</taxon>
        <taxon>Pseudomonadota</taxon>
        <taxon>Gammaproteobacteria</taxon>
        <taxon>Oceanospirillales</taxon>
        <taxon>Oceanospirillaceae</taxon>
        <taxon>Marinobacterium</taxon>
    </lineage>
</organism>
<dbReference type="AlphaFoldDB" id="A0A4R1G7S7"/>
<feature type="chain" id="PRO_5020431503" evidence="1">
    <location>
        <begin position="33"/>
        <end position="198"/>
    </location>
</feature>
<dbReference type="RefSeq" id="WP_132296502.1">
    <property type="nucleotide sequence ID" value="NZ_SMFU01000012.1"/>
</dbReference>
<protein>
    <submittedName>
        <fullName evidence="2">Uncharacterized protein</fullName>
    </submittedName>
</protein>
<feature type="signal peptide" evidence="1">
    <location>
        <begin position="1"/>
        <end position="32"/>
    </location>
</feature>
<keyword evidence="3" id="KW-1185">Reference proteome</keyword>
<gene>
    <name evidence="2" type="ORF">CLV83_3912</name>
</gene>